<dbReference type="WBParaSite" id="RSKR_0000412700.1">
    <property type="protein sequence ID" value="RSKR_0000412700.1"/>
    <property type="gene ID" value="RSKR_0000412700"/>
</dbReference>
<organism evidence="1 2">
    <name type="scientific">Rhabditophanes sp. KR3021</name>
    <dbReference type="NCBI Taxonomy" id="114890"/>
    <lineage>
        <taxon>Eukaryota</taxon>
        <taxon>Metazoa</taxon>
        <taxon>Ecdysozoa</taxon>
        <taxon>Nematoda</taxon>
        <taxon>Chromadorea</taxon>
        <taxon>Rhabditida</taxon>
        <taxon>Tylenchina</taxon>
        <taxon>Panagrolaimomorpha</taxon>
        <taxon>Strongyloidoidea</taxon>
        <taxon>Alloionematidae</taxon>
        <taxon>Rhabditophanes</taxon>
    </lineage>
</organism>
<name>A0AC35TSZ1_9BILA</name>
<evidence type="ECO:0000313" key="2">
    <source>
        <dbReference type="WBParaSite" id="RSKR_0000412700.1"/>
    </source>
</evidence>
<sequence length="325" mass="38105">MRFQFASLLLYNSPFNDAILEFNDGFLPVSRMILASHSEKFYLLFCENPKQAHFKDLNMKLKDFEVYYEYLHLDTHFKVDGDKMVSIMKVQAALQVYDLRLQIDNWLLSRQFASHLGSLFEKTKNKVLAKQHYLTRQIIGSNLKELCTVKAFGTFSRDNFLSFLNRDFIKTKDQGVLLEIIGQWVMYAFDTRKSDWLPLVKQLDFSNINFCILRFYLDENTQIFHIPELATYLFEKTRKTIRKEYPSIMPKYSKMMLFGGKAETDSIVEIDIQENSVKIIGQLSIGKVDHCAEQIGDYVFVLGDAENEQVEKFAIQFRCLNNILF</sequence>
<dbReference type="Proteomes" id="UP000095286">
    <property type="component" value="Unplaced"/>
</dbReference>
<protein>
    <submittedName>
        <fullName evidence="2">BTB domain-containing protein</fullName>
    </submittedName>
</protein>
<evidence type="ECO:0000313" key="1">
    <source>
        <dbReference type="Proteomes" id="UP000095286"/>
    </source>
</evidence>
<proteinExistence type="predicted"/>
<accession>A0AC35TSZ1</accession>
<reference evidence="2" key="1">
    <citation type="submission" date="2016-11" db="UniProtKB">
        <authorList>
            <consortium name="WormBaseParasite"/>
        </authorList>
    </citation>
    <scope>IDENTIFICATION</scope>
    <source>
        <strain evidence="2">KR3021</strain>
    </source>
</reference>